<dbReference type="AlphaFoldDB" id="A0A3Q7Y4H3"/>
<dbReference type="PaxDb" id="3827-XP_004512335.1"/>
<feature type="domain" description="DUF5110" evidence="2">
    <location>
        <begin position="281"/>
        <end position="350"/>
    </location>
</feature>
<dbReference type="GO" id="GO:0009658">
    <property type="term" value="P:chloroplast organization"/>
    <property type="evidence" value="ECO:0007669"/>
    <property type="project" value="InterPro"/>
</dbReference>
<dbReference type="Proteomes" id="UP000087171">
    <property type="component" value="Chromosome Ca8"/>
</dbReference>
<accession>A0A3Q7Y4H3</accession>
<dbReference type="OrthoDB" id="675068at2759"/>
<sequence length="378" mass="42083">MASSLHQNPTFLKPQPSLTPKPATTRRNYIPVRCGGPRSQRGPLIKGRFLSIEAIQAIQTLKRINRINPPNQIQLLSNTLTRLIKSDLVATLKELLRQQHCTLALRVFSAVRSEYGADLSLYAEMVQALGNCNMSEDVDRLIEEIETEGGIQCDEVQRKGILNLIKAVVCAQRRESTVRIYEMMKRSGWGSSVEPDEYVVRVLSNGLKGFGEEELALHIQNDTTRNQGLDKLEITLPKGTWLGFDFNDSHPDLPALYLKGGSIIPVGLPLQHVGEANPSDELTLLVALDEYGKAEGFLFKDDGDGYEFTKGNYLLTHYVAELQSSVVTVSVHKTEGSWKRPKRRFHIQLLLGGGAMRVKVPAKKQQVRAGKSVKSNGR</sequence>
<dbReference type="GO" id="GO:0003723">
    <property type="term" value="F:RNA binding"/>
    <property type="evidence" value="ECO:0007669"/>
    <property type="project" value="InterPro"/>
</dbReference>
<reference evidence="4" key="2">
    <citation type="submission" date="2025-08" db="UniProtKB">
        <authorList>
            <consortium name="RefSeq"/>
        </authorList>
    </citation>
    <scope>IDENTIFICATION</scope>
    <source>
        <tissue evidence="4">Etiolated seedlings</tissue>
    </source>
</reference>
<dbReference type="Gene3D" id="1.25.40.10">
    <property type="entry name" value="Tetratricopeptide repeat domain"/>
    <property type="match status" value="1"/>
</dbReference>
<dbReference type="KEGG" id="cam:101492614"/>
<keyword evidence="3" id="KW-1185">Reference proteome</keyword>
<evidence type="ECO:0000313" key="4">
    <source>
        <dbReference type="RefSeq" id="XP_027193296.1"/>
    </source>
</evidence>
<dbReference type="Pfam" id="PF17137">
    <property type="entry name" value="DUF5110"/>
    <property type="match status" value="1"/>
</dbReference>
<name>A0A3Q7Y4H3_CICAR</name>
<dbReference type="InterPro" id="IPR011990">
    <property type="entry name" value="TPR-like_helical_dom_sf"/>
</dbReference>
<dbReference type="PANTHER" id="PTHR47594:SF3">
    <property type="entry name" value="PROTEIN THYLAKOID ASSEMBLY 8, CHLOROPLASTIC"/>
    <property type="match status" value="1"/>
</dbReference>
<dbReference type="RefSeq" id="XP_027193296.1">
    <property type="nucleotide sequence ID" value="XM_027337495.1"/>
</dbReference>
<dbReference type="InterPro" id="IPR013780">
    <property type="entry name" value="Glyco_hydro_b"/>
</dbReference>
<gene>
    <name evidence="4" type="primary">LOC101492614</name>
</gene>
<feature type="compositionally biased region" description="Polar residues" evidence="1">
    <location>
        <begin position="1"/>
        <end position="10"/>
    </location>
</feature>
<dbReference type="InterPro" id="IPR033403">
    <property type="entry name" value="DUF5110"/>
</dbReference>
<dbReference type="GeneID" id="101492614"/>
<organism evidence="3 4">
    <name type="scientific">Cicer arietinum</name>
    <name type="common">Chickpea</name>
    <name type="synonym">Garbanzo</name>
    <dbReference type="NCBI Taxonomy" id="3827"/>
    <lineage>
        <taxon>Eukaryota</taxon>
        <taxon>Viridiplantae</taxon>
        <taxon>Streptophyta</taxon>
        <taxon>Embryophyta</taxon>
        <taxon>Tracheophyta</taxon>
        <taxon>Spermatophyta</taxon>
        <taxon>Magnoliopsida</taxon>
        <taxon>eudicotyledons</taxon>
        <taxon>Gunneridae</taxon>
        <taxon>Pentapetalae</taxon>
        <taxon>rosids</taxon>
        <taxon>fabids</taxon>
        <taxon>Fabales</taxon>
        <taxon>Fabaceae</taxon>
        <taxon>Papilionoideae</taxon>
        <taxon>50 kb inversion clade</taxon>
        <taxon>NPAAA clade</taxon>
        <taxon>Hologalegina</taxon>
        <taxon>IRL clade</taxon>
        <taxon>Cicereae</taxon>
        <taxon>Cicer</taxon>
    </lineage>
</organism>
<reference evidence="3" key="1">
    <citation type="journal article" date="2013" name="Nat. Biotechnol.">
        <title>Draft genome sequence of chickpea (Cicer arietinum) provides a resource for trait improvement.</title>
        <authorList>
            <person name="Varshney R.K."/>
            <person name="Song C."/>
            <person name="Saxena R.K."/>
            <person name="Azam S."/>
            <person name="Yu S."/>
            <person name="Sharpe A.G."/>
            <person name="Cannon S."/>
            <person name="Baek J."/>
            <person name="Rosen B.D."/>
            <person name="Tar'an B."/>
            <person name="Millan T."/>
            <person name="Zhang X."/>
            <person name="Ramsay L.D."/>
            <person name="Iwata A."/>
            <person name="Wang Y."/>
            <person name="Nelson W."/>
            <person name="Farmer A.D."/>
            <person name="Gaur P.M."/>
            <person name="Soderlund C."/>
            <person name="Penmetsa R.V."/>
            <person name="Xu C."/>
            <person name="Bharti A.K."/>
            <person name="He W."/>
            <person name="Winter P."/>
            <person name="Zhao S."/>
            <person name="Hane J.K."/>
            <person name="Carrasquilla-Garcia N."/>
            <person name="Condie J.A."/>
            <person name="Upadhyaya H.D."/>
            <person name="Luo M.C."/>
            <person name="Thudi M."/>
            <person name="Gowda C.L."/>
            <person name="Singh N.P."/>
            <person name="Lichtenzveig J."/>
            <person name="Gali K.K."/>
            <person name="Rubio J."/>
            <person name="Nadarajan N."/>
            <person name="Dolezel J."/>
            <person name="Bansal K.C."/>
            <person name="Xu X."/>
            <person name="Edwards D."/>
            <person name="Zhang G."/>
            <person name="Kahl G."/>
            <person name="Gil J."/>
            <person name="Singh K.B."/>
            <person name="Datta S.K."/>
            <person name="Jackson S.A."/>
            <person name="Wang J."/>
            <person name="Cook D.R."/>
        </authorList>
    </citation>
    <scope>NUCLEOTIDE SEQUENCE [LARGE SCALE GENOMIC DNA]</scope>
    <source>
        <strain evidence="3">cv. CDC Frontier</strain>
    </source>
</reference>
<evidence type="ECO:0000256" key="1">
    <source>
        <dbReference type="SAM" id="MobiDB-lite"/>
    </source>
</evidence>
<protein>
    <submittedName>
        <fullName evidence="4">Uncharacterized protein LOC101492614 isoform X1</fullName>
    </submittedName>
</protein>
<dbReference type="GO" id="GO:0000373">
    <property type="term" value="P:Group II intron splicing"/>
    <property type="evidence" value="ECO:0007669"/>
    <property type="project" value="InterPro"/>
</dbReference>
<dbReference type="PANTHER" id="PTHR47594">
    <property type="entry name" value="PPR CONTAINING PLANT-LIKE PROTEIN"/>
    <property type="match status" value="1"/>
</dbReference>
<dbReference type="Gene3D" id="2.60.40.1180">
    <property type="entry name" value="Golgi alpha-mannosidase II"/>
    <property type="match status" value="1"/>
</dbReference>
<evidence type="ECO:0000313" key="3">
    <source>
        <dbReference type="Proteomes" id="UP000087171"/>
    </source>
</evidence>
<proteinExistence type="predicted"/>
<dbReference type="InterPro" id="IPR044190">
    <property type="entry name" value="THA8-like"/>
</dbReference>
<evidence type="ECO:0000259" key="2">
    <source>
        <dbReference type="Pfam" id="PF17137"/>
    </source>
</evidence>
<feature type="region of interest" description="Disordered" evidence="1">
    <location>
        <begin position="1"/>
        <end position="28"/>
    </location>
</feature>
<dbReference type="STRING" id="3827.A0A3Q7Y4H3"/>